<gene>
    <name evidence="2" type="ORF">B0H17DRAFT_1027623</name>
</gene>
<accession>A0AAD7H2J2</accession>
<evidence type="ECO:0000313" key="3">
    <source>
        <dbReference type="Proteomes" id="UP001221757"/>
    </source>
</evidence>
<feature type="region of interest" description="Disordered" evidence="1">
    <location>
        <begin position="116"/>
        <end position="192"/>
    </location>
</feature>
<name>A0AAD7H2J2_MYCRO</name>
<protein>
    <submittedName>
        <fullName evidence="2">Uncharacterized protein</fullName>
    </submittedName>
</protein>
<sequence length="192" mass="20726">MPARTTTRRGKRIATRYDAYGRALLRSMGCACICGLGWAGRVRTPLDAARPPPERAQLEAPAGSGDAPTLDAVAELPAPRPCRGVCVARRSTEVPALQSRTVGLVPNKRRRCRIGADEYVRRGESAPDAARGGGQRSSTAPDVRARGASPPDPSHRSARVRKEFSRGPQRTRGDVGTLEARRPWRRPGGRDS</sequence>
<feature type="region of interest" description="Disordered" evidence="1">
    <location>
        <begin position="47"/>
        <end position="70"/>
    </location>
</feature>
<reference evidence="2" key="1">
    <citation type="submission" date="2023-03" db="EMBL/GenBank/DDBJ databases">
        <title>Massive genome expansion in bonnet fungi (Mycena s.s.) driven by repeated elements and novel gene families across ecological guilds.</title>
        <authorList>
            <consortium name="Lawrence Berkeley National Laboratory"/>
            <person name="Harder C.B."/>
            <person name="Miyauchi S."/>
            <person name="Viragh M."/>
            <person name="Kuo A."/>
            <person name="Thoen E."/>
            <person name="Andreopoulos B."/>
            <person name="Lu D."/>
            <person name="Skrede I."/>
            <person name="Drula E."/>
            <person name="Henrissat B."/>
            <person name="Morin E."/>
            <person name="Kohler A."/>
            <person name="Barry K."/>
            <person name="LaButti K."/>
            <person name="Morin E."/>
            <person name="Salamov A."/>
            <person name="Lipzen A."/>
            <person name="Mereny Z."/>
            <person name="Hegedus B."/>
            <person name="Baldrian P."/>
            <person name="Stursova M."/>
            <person name="Weitz H."/>
            <person name="Taylor A."/>
            <person name="Grigoriev I.V."/>
            <person name="Nagy L.G."/>
            <person name="Martin F."/>
            <person name="Kauserud H."/>
        </authorList>
    </citation>
    <scope>NUCLEOTIDE SEQUENCE</scope>
    <source>
        <strain evidence="2">CBHHK067</strain>
    </source>
</reference>
<dbReference type="Proteomes" id="UP001221757">
    <property type="component" value="Unassembled WGS sequence"/>
</dbReference>
<dbReference type="EMBL" id="JARKIE010000001">
    <property type="protein sequence ID" value="KAJ7710697.1"/>
    <property type="molecule type" value="Genomic_DNA"/>
</dbReference>
<feature type="compositionally biased region" description="Basic residues" evidence="1">
    <location>
        <begin position="183"/>
        <end position="192"/>
    </location>
</feature>
<keyword evidence="3" id="KW-1185">Reference proteome</keyword>
<feature type="compositionally biased region" description="Basic and acidic residues" evidence="1">
    <location>
        <begin position="116"/>
        <end position="125"/>
    </location>
</feature>
<proteinExistence type="predicted"/>
<evidence type="ECO:0000256" key="1">
    <source>
        <dbReference type="SAM" id="MobiDB-lite"/>
    </source>
</evidence>
<organism evidence="2 3">
    <name type="scientific">Mycena rosella</name>
    <name type="common">Pink bonnet</name>
    <name type="synonym">Agaricus rosellus</name>
    <dbReference type="NCBI Taxonomy" id="1033263"/>
    <lineage>
        <taxon>Eukaryota</taxon>
        <taxon>Fungi</taxon>
        <taxon>Dikarya</taxon>
        <taxon>Basidiomycota</taxon>
        <taxon>Agaricomycotina</taxon>
        <taxon>Agaricomycetes</taxon>
        <taxon>Agaricomycetidae</taxon>
        <taxon>Agaricales</taxon>
        <taxon>Marasmiineae</taxon>
        <taxon>Mycenaceae</taxon>
        <taxon>Mycena</taxon>
    </lineage>
</organism>
<comment type="caution">
    <text evidence="2">The sequence shown here is derived from an EMBL/GenBank/DDBJ whole genome shotgun (WGS) entry which is preliminary data.</text>
</comment>
<dbReference type="AlphaFoldDB" id="A0AAD7H2J2"/>
<evidence type="ECO:0000313" key="2">
    <source>
        <dbReference type="EMBL" id="KAJ7710697.1"/>
    </source>
</evidence>